<dbReference type="Gene3D" id="3.30.1300.30">
    <property type="entry name" value="GSPII I/J protein-like"/>
    <property type="match status" value="1"/>
</dbReference>
<feature type="domain" description="Trimeric autotransporter adhesin YadA-like head" evidence="5">
    <location>
        <begin position="1898"/>
        <end position="1923"/>
    </location>
</feature>
<keyword evidence="4" id="KW-0732">Signal</keyword>
<feature type="domain" description="Trimeric autotransporter adhesin YadA-like head" evidence="5">
    <location>
        <begin position="1813"/>
        <end position="1839"/>
    </location>
</feature>
<evidence type="ECO:0000256" key="2">
    <source>
        <dbReference type="ARBA" id="ARBA00022927"/>
    </source>
</evidence>
<dbReference type="InterPro" id="IPR008640">
    <property type="entry name" value="Adhesin_Head_dom"/>
</dbReference>
<dbReference type="InterPro" id="IPR008635">
    <property type="entry name" value="Coiled_stalk_dom"/>
</dbReference>
<feature type="domain" description="Trimeric autotransporter adhesin YadA-like head" evidence="5">
    <location>
        <begin position="771"/>
        <end position="797"/>
    </location>
</feature>
<dbReference type="OrthoDB" id="6656789at2"/>
<accession>A0A553WAW7</accession>
<feature type="domain" description="Trimeric autotransporter adhesin YadA-like stalk" evidence="6">
    <location>
        <begin position="1953"/>
        <end position="1980"/>
    </location>
</feature>
<feature type="domain" description="Trimeric autotransporter adhesin YadA-like head" evidence="5">
    <location>
        <begin position="569"/>
        <end position="594"/>
    </location>
</feature>
<feature type="domain" description="Trimeric autotransporter adhesin YadA-like stalk" evidence="6">
    <location>
        <begin position="824"/>
        <end position="856"/>
    </location>
</feature>
<dbReference type="RefSeq" id="WP_143777054.1">
    <property type="nucleotide sequence ID" value="NZ_VKKU01000002.1"/>
</dbReference>
<dbReference type="Pfam" id="PF05662">
    <property type="entry name" value="YadA_stalk"/>
    <property type="match status" value="18"/>
</dbReference>
<feature type="domain" description="Trimeric autotransporter adhesin YadA-like stalk" evidence="6">
    <location>
        <begin position="3232"/>
        <end position="3272"/>
    </location>
</feature>
<feature type="domain" description="Trimeric autotransporter adhesin YadA-like head" evidence="5">
    <location>
        <begin position="2213"/>
        <end position="2239"/>
    </location>
</feature>
<feature type="domain" description="Trimeric autotransporter adhesin YadA-like head" evidence="5">
    <location>
        <begin position="2837"/>
        <end position="2863"/>
    </location>
</feature>
<sequence length="3552" mass="344800">MRRTNHWLLLKASTTALALAGGAGFTSAAWADATPECNIGSSVDPVSGLVIFETTSLECGELSNADGAGSSAIGAGSVAADIKATAVGALSKALAVDSLALGASAQATVEAIGGVAIGANSIVSERNVVSFGDASTNLRRRLVNISRGIDANDAVTVGQLDEVEEQIKFFKYFPGGALGPLVVGQNALGIGADAVSNGEGSIAIGFRAQANRLDPGLSPATALGADAKATASGALSLGAAAEANSTSSIAIGDGAKITGEEGGKPTSTSSIAIGSGAEVNNAEQSIALGKDASARAGNAVGIGLSVKANGLDSVALGSSAQTSGSASVAIGVGAEVAALADNGMAFGTGAIVGSDPTFAAINAIAIGSAAKSDAESAIALGNGAFVEGIATSAIAIGKNAKVENTINVVGNDPLDAIAIGRDSLGGGIEALAMGRGARAEREQGIAIGSQAVTSGTGAIGIGLRTESRGLKSVVIGGDARTTIGSGGSIAIGDSSFASGRESIAIGIGVQAGKPKDPATGELLLDPVTGLPVPDDGNGFGATGDLSIAMGLGAAASDVSSVAIGTQSIASGQSAWALGSNAKATGDSALAFGNLSEAKGLSAVAIGFSATVDASAADSLAFGKDAKVSARSTGPLPTDITTFLPTNALAIGTSARAEETSAIAVGLNAKADRVDTIALGRGALATANSSVAIGADSVADRVIPTGLGKPIGTVAFGSTNKERQLIHVAAGTADTDAVNVAQLNAALDGVTANPFFVSESEQDLVSPNLPIARGTDAIALGALATADSDNSVALGAGSVASRDLAGLPTTTVGVVSIGDVDKERQLINVANGTQGTDAVNKRQLDGVETALDNRLDTAELDIDSLQEESRFLTVNSNALAGAAVASGADGVALGSGANVNANATNGVALGKDATINAGITNSVALGAGSVASDSNTVSVGKAGSERKITNLAKGTAATDAVNVTQLDDKTKYLSVNSTLGVASATGTNAIALGPVSTAVGTSSVSIGNGSNVIANGAVALGSNTSIDGTATGAIALGQGATIAARVIGPLPTDITTRKPTDAIAIGRDSLVEEQDAIAIGREATASRNDTIALGRQASATGPAAIAMGERTESTGLASLAFGIGARSLGQRSLSIGADSFADGVNSIAIGIGFGARKIPRTDPVTGLPLPDDGNGLGAHGQGSVSIGNSSRSLGLSSVALGDIASADVDFATAIGTATFATGIGSTALGAFANANGNDSVAVGAALADGRSSVAMGLGAFAQEADGVALGSGSVANRGNAVSFGNDVADIDGDGDPLTNPIFQRQLINVADGTQDTDAVNVRQLNIVDDRVVALELAQQYLSVNSTEDPASATGVDAIALGEETSASALNSIAIGKTSKVGAGSNGSIALGADSQVTDGTVNAVALGANSIANEKDTVSIGTTLVGGQRRLVNLADGTAPTDAVNKRQLDRVDAKTKYIFINSDGAAPNVDGIDAIGIGEGATSSSDKTIALGANSNALALFAVSLGGDSSATGLGAVAVGHSAKARTEGSVALGDLAEVAFDTGSSVAIGAGSLADRDLGTFATDVVGTVSFGKAGELRQLVNIADGTEDTDAANVRQLNALRDDLTNPFLAINSIVALAGDEAIAGGVNSIALGTRANATGNNSVALGAGSIASAANVVSVGFDGNDGDGDPLTNPAFQRKIVNVAAGNLVDGSTDAVNADQLVDEIRTVNTTIIDKTKYLSVRSTGADASAAGSESIAIGGDSSALGNDSLALGTNARSVNDRSVAIGNNSFASANDSIAIGIGNAASGLEGGVDSNGNGVLDPGEPRFGARGEAAIAIGRAALADTKDSTAIGASASASGEESTALGSKALASGDNASAFGSESLASGAFSTAFGTSANASGQQSVAIGSAARSTGQSALALGAGAVAQSQDGVALGSGSFANRGNAISFGNDQDDGDGDPATNPVFQRQLINVADGTQDTDAVNLRQLNDAVAEANPFFVSQSTDLAKKPTATGAASLALGELADATGNHSVALGDGSVAGVDNVVSVGSSTLQRKIINVAAGNLVDGSTDAVNADQLVDEIRTVNTTINNKTKYVAVNSTAADASAAGTGAIAVGGGSSVAATVTGGIALGENAKVNTGALNSVAIGAGSIADRVPVAGTAGTVSFGKAGAERQLVHVADATQATDAVNKRQLDLVEQNLTTLINTVDGGASPFFASETVDVAKAAKATGTDAVAMGANADAKSANSVALGAGSVADRALTGLPATTVGVVSVGDVGKERQIINLADGTQATDAVNKRQLDVVDAKTKYLSIKSTAAVASASGVDSVAIGGGAATGLLARDGIAIGSGAQVDIDNAIAMGKLATVDATAKGAIAIGAGAKVFARDTDSAQPGVQETVDLPVGAIAFGNTAQATEKEAISIGSGIANRKEAISIGQQNIVNGANSIAIGKFAQTAFEDSIAMGRNANTLFAGGVAIGRAAQALTPDSVALGSDSNTGARSDVVSIGSDGTIIGSIVKTRQLTNLKAGTQATDAVNKGQMDSELDKIREDLGGDITNITTDVTTATNTIINEKTKYLAVNSAGTDAAATGAESIAVGGGSSVAAGVNGGIALGSNAKVNAGALNSVAIGAGSIADRVPVAGTAGTVSFGTTANGGQRQLVNVAAGTQATDAVNKGQMDAAIQQLDLAIKDIDVRNPFLAIDSTVAIAADDEAFASGGDAMALGKSARAEAQQGLALGFAANVVGQRGIALGSNASAGGADSVALGANSIANRGNAVSVGSDTLQRQIINVAAGSAATDAVNKAQLDAVESKIVTFDGKVGDQITNINTTVQAAAKAAPWTSIKSVEGEDGVAVATGEDAIALGKESRARGNDTVAIGNGAIAEGDASVSVGKGNRATGKGAVAIGDPNVASGTGAFAGGDENRAIGDGALALGNLNKAFGKSAIALGDNATAGAVQIDPASGLAIIDPVTGDPIPVNSGNIAIGDAASATNADNIAIGSGAKVNVANAMALGKGATVGAAGANSIALGNGSIANEANVLSVGAVGAERRIVNVAQGVGANDAVNVSQLTQAVQNIVAGVNPFFITSSTSGKATANGADSIALGKDATTNGDNSVALGTGSIANGDNVVSVGAAGAERKITNVKAGLISETSTDAVNGAQLLAEVNRAITQSVNPFVTVNSTGGRSTATGSDAVAIGKDSFATGEKAVALGQGASVDATAQNSVALGAGSVVAANQSNTVSVGAAGSERKIVNVADGLVALGSKEAVNGGQLAAVKTVADNALTVANQALTTIKQVNGDVTKVTDTANTALARTQYLEVNSTGAKPKATGEDAIALGENAIANSKDSLAVGTNANATGVAALAIGSGAKSNGAGAIALGNGASSDGSLSVAIGNGAIAGKSGSVAIGQGVTTTRDNQIAVGNSTTTVTMAGLGSAASAAAQTGTTKFVTGDSLGNLAYSTFSTADIANLQKSVADLTGQFSTISTQIEGLGRRAREADGGIAAAMALGGTMLLPDTSVSVSFNLATYRGEQGFSGAVVAKVRENVWVSGGIGGSTVKRSTGGRVGISFGW</sequence>
<feature type="domain" description="Trimeric autotransporter adhesin YadA-like head" evidence="5">
    <location>
        <begin position="983"/>
        <end position="1009"/>
    </location>
</feature>
<keyword evidence="1" id="KW-0813">Transport</keyword>
<dbReference type="GO" id="GO:0015031">
    <property type="term" value="P:protein transport"/>
    <property type="evidence" value="ECO:0007669"/>
    <property type="project" value="UniProtKB-KW"/>
</dbReference>
<feature type="domain" description="Trimeric autotransporter adhesin YadA-like stalk" evidence="6">
    <location>
        <begin position="2159"/>
        <end position="2196"/>
    </location>
</feature>
<dbReference type="CDD" id="cd12820">
    <property type="entry name" value="LbR_YadA-like"/>
    <property type="match status" value="7"/>
</dbReference>
<feature type="domain" description="Trimeric autotransporter adhesin YadA-like stalk" evidence="6">
    <location>
        <begin position="141"/>
        <end position="168"/>
    </location>
</feature>
<keyword evidence="8" id="KW-1185">Reference proteome</keyword>
<protein>
    <submittedName>
        <fullName evidence="7">Uncharacterized protein</fullName>
    </submittedName>
</protein>
<feature type="domain" description="Trimeric autotransporter adhesin YadA-like head" evidence="5">
    <location>
        <begin position="1511"/>
        <end position="1535"/>
    </location>
</feature>
<organism evidence="7 8">
    <name type="scientific">Sphingorhabdus contaminans</name>
    <dbReference type="NCBI Taxonomy" id="1343899"/>
    <lineage>
        <taxon>Bacteria</taxon>
        <taxon>Pseudomonadati</taxon>
        <taxon>Pseudomonadota</taxon>
        <taxon>Alphaproteobacteria</taxon>
        <taxon>Sphingomonadales</taxon>
        <taxon>Sphingomonadaceae</taxon>
        <taxon>Sphingorhabdus</taxon>
    </lineage>
</organism>
<feature type="domain" description="Trimeric autotransporter adhesin YadA-like stalk" evidence="6">
    <location>
        <begin position="1304"/>
        <end position="1326"/>
    </location>
</feature>
<feature type="domain" description="Trimeric autotransporter adhesin YadA-like head" evidence="5">
    <location>
        <begin position="2425"/>
        <end position="2450"/>
    </location>
</feature>
<feature type="domain" description="Trimeric autotransporter adhesin YadA-like head" evidence="5">
    <location>
        <begin position="1869"/>
        <end position="1894"/>
    </location>
</feature>
<feature type="domain" description="Trimeric autotransporter adhesin YadA-like head" evidence="5">
    <location>
        <begin position="184"/>
        <end position="208"/>
    </location>
</feature>
<feature type="domain" description="Trimeric autotransporter adhesin YadA-like head" evidence="5">
    <location>
        <begin position="3338"/>
        <end position="3364"/>
    </location>
</feature>
<evidence type="ECO:0000259" key="6">
    <source>
        <dbReference type="Pfam" id="PF05662"/>
    </source>
</evidence>
<dbReference type="EMBL" id="VKKU01000002">
    <property type="protein sequence ID" value="TSB01834.1"/>
    <property type="molecule type" value="Genomic_DNA"/>
</dbReference>
<feature type="domain" description="Trimeric autotransporter adhesin YadA-like head" evidence="5">
    <location>
        <begin position="1626"/>
        <end position="1652"/>
    </location>
</feature>
<gene>
    <name evidence="7" type="ORF">FOM92_11755</name>
</gene>
<feature type="domain" description="Trimeric autotransporter adhesin YadA-like head" evidence="5">
    <location>
        <begin position="2456"/>
        <end position="2478"/>
    </location>
</feature>
<keyword evidence="2" id="KW-0653">Protein transport</keyword>
<name>A0A553WAW7_9SPHN</name>
<feature type="domain" description="Trimeric autotransporter adhesin YadA-like head" evidence="5">
    <location>
        <begin position="2697"/>
        <end position="2721"/>
    </location>
</feature>
<feature type="domain" description="Trimeric autotransporter adhesin YadA-like head" evidence="5">
    <location>
        <begin position="919"/>
        <end position="939"/>
    </location>
</feature>
<dbReference type="Proteomes" id="UP000320160">
    <property type="component" value="Unassembled WGS sequence"/>
</dbReference>
<feature type="domain" description="Trimeric autotransporter adhesin YadA-like head" evidence="5">
    <location>
        <begin position="2326"/>
        <end position="2346"/>
    </location>
</feature>
<feature type="domain" description="Trimeric autotransporter adhesin YadA-like head" evidence="5">
    <location>
        <begin position="1177"/>
        <end position="1200"/>
    </location>
</feature>
<evidence type="ECO:0000256" key="1">
    <source>
        <dbReference type="ARBA" id="ARBA00022448"/>
    </source>
</evidence>
<dbReference type="InterPro" id="IPR011049">
    <property type="entry name" value="Serralysin-like_metalloprot_C"/>
</dbReference>
<reference evidence="7 8" key="1">
    <citation type="submission" date="2019-07" db="EMBL/GenBank/DDBJ databases">
        <authorList>
            <person name="Park M."/>
        </authorList>
    </citation>
    <scope>NUCLEOTIDE SEQUENCE [LARGE SCALE GENOMIC DNA]</scope>
    <source>
        <strain evidence="7 8">KCTC32445</strain>
    </source>
</reference>
<feature type="domain" description="Trimeric autotransporter adhesin YadA-like head" evidence="5">
    <location>
        <begin position="3368"/>
        <end position="3391"/>
    </location>
</feature>
<feature type="chain" id="PRO_5022021006" evidence="4">
    <location>
        <begin position="32"/>
        <end position="3552"/>
    </location>
</feature>
<feature type="domain" description="Trimeric autotransporter adhesin YadA-like head" evidence="5">
    <location>
        <begin position="2907"/>
        <end position="2933"/>
    </location>
</feature>
<feature type="domain" description="Trimeric autotransporter adhesin YadA-like head" evidence="5">
    <location>
        <begin position="1128"/>
        <end position="1149"/>
    </location>
</feature>
<feature type="domain" description="Trimeric autotransporter adhesin YadA-like head" evidence="5">
    <location>
        <begin position="2727"/>
        <end position="2751"/>
    </location>
</feature>
<feature type="domain" description="Trimeric autotransporter adhesin YadA-like head" evidence="5">
    <location>
        <begin position="2110"/>
        <end position="2135"/>
    </location>
</feature>
<feature type="domain" description="Trimeric autotransporter adhesin YadA-like stalk" evidence="6">
    <location>
        <begin position="1580"/>
        <end position="1610"/>
    </location>
</feature>
<feature type="domain" description="Trimeric autotransporter adhesin YadA-like head" evidence="5">
    <location>
        <begin position="645"/>
        <end position="668"/>
    </location>
</feature>
<evidence type="ECO:0000313" key="7">
    <source>
        <dbReference type="EMBL" id="TSB01834.1"/>
    </source>
</evidence>
<feature type="domain" description="Trimeric autotransporter adhesin YadA-like stalk" evidence="6">
    <location>
        <begin position="2504"/>
        <end position="2541"/>
    </location>
</feature>
<feature type="domain" description="Trimeric autotransporter adhesin YadA-like head" evidence="5">
    <location>
        <begin position="427"/>
        <end position="451"/>
    </location>
</feature>
<evidence type="ECO:0000259" key="5">
    <source>
        <dbReference type="Pfam" id="PF05658"/>
    </source>
</evidence>
<comment type="caution">
    <text evidence="7">The sequence shown here is derived from an EMBL/GenBank/DDBJ whole genome shotgun (WGS) entry which is preliminary data.</text>
</comment>
<feature type="domain" description="Trimeric autotransporter adhesin YadA-like stalk" evidence="6">
    <location>
        <begin position="2040"/>
        <end position="2081"/>
    </location>
</feature>
<feature type="coiled-coil region" evidence="3">
    <location>
        <begin position="847"/>
        <end position="874"/>
    </location>
</feature>
<dbReference type="Pfam" id="PF05658">
    <property type="entry name" value="YadA_head"/>
    <property type="match status" value="45"/>
</dbReference>
<feature type="domain" description="Trimeric autotransporter adhesin YadA-like stalk" evidence="6">
    <location>
        <begin position="1682"/>
        <end position="1719"/>
    </location>
</feature>
<dbReference type="Gene3D" id="2.150.10.10">
    <property type="entry name" value="Serralysin-like metalloprotease, C-terminal"/>
    <property type="match status" value="28"/>
</dbReference>
<feature type="domain" description="Trimeric autotransporter adhesin YadA-like head" evidence="5">
    <location>
        <begin position="3310"/>
        <end position="3336"/>
    </location>
</feature>
<feature type="domain" description="Trimeric autotransporter adhesin YadA-like head" evidence="5">
    <location>
        <begin position="1400"/>
        <end position="1421"/>
    </location>
</feature>
<feature type="domain" description="Trimeric autotransporter adhesin YadA-like stalk" evidence="6">
    <location>
        <begin position="3121"/>
        <end position="3155"/>
    </location>
</feature>
<feature type="domain" description="Trimeric autotransporter adhesin YadA-like head" evidence="5">
    <location>
        <begin position="2879"/>
        <end position="2903"/>
    </location>
</feature>
<feature type="domain" description="Trimeric autotransporter adhesin YadA-like head" evidence="5">
    <location>
        <begin position="1073"/>
        <end position="1096"/>
    </location>
</feature>
<dbReference type="SUPFAM" id="SSF54523">
    <property type="entry name" value="Pili subunits"/>
    <property type="match status" value="1"/>
</dbReference>
<feature type="domain" description="Trimeric autotransporter adhesin YadA-like head" evidence="5">
    <location>
        <begin position="541"/>
        <end position="567"/>
    </location>
</feature>
<evidence type="ECO:0000313" key="8">
    <source>
        <dbReference type="Proteomes" id="UP000320160"/>
    </source>
</evidence>
<feature type="domain" description="Trimeric autotransporter adhesin YadA-like head" evidence="5">
    <location>
        <begin position="3170"/>
        <end position="3196"/>
    </location>
</feature>
<feature type="domain" description="Trimeric autotransporter adhesin YadA-like head" evidence="5">
    <location>
        <begin position="1733"/>
        <end position="1759"/>
    </location>
</feature>
<dbReference type="GO" id="GO:0019867">
    <property type="term" value="C:outer membrane"/>
    <property type="evidence" value="ECO:0007669"/>
    <property type="project" value="InterPro"/>
</dbReference>
<feature type="domain" description="Trimeric autotransporter adhesin YadA-like head" evidence="5">
    <location>
        <begin position="3077"/>
        <end position="3103"/>
    </location>
</feature>
<feature type="domain" description="Trimeric autotransporter adhesin YadA-like stalk" evidence="6">
    <location>
        <begin position="946"/>
        <end position="967"/>
    </location>
</feature>
<feature type="domain" description="Trimeric autotransporter adhesin YadA-like head" evidence="5">
    <location>
        <begin position="308"/>
        <end position="334"/>
    </location>
</feature>
<feature type="domain" description="Trimeric autotransporter adhesin YadA-like head" evidence="5">
    <location>
        <begin position="487"/>
        <end position="506"/>
    </location>
</feature>
<dbReference type="InterPro" id="IPR045584">
    <property type="entry name" value="Pilin-like"/>
</dbReference>
<feature type="domain" description="Trimeric autotransporter adhesin YadA-like head" evidence="5">
    <location>
        <begin position="361"/>
        <end position="384"/>
    </location>
</feature>
<feature type="domain" description="Trimeric autotransporter adhesin YadA-like stalk" evidence="6">
    <location>
        <begin position="2769"/>
        <end position="2795"/>
    </location>
</feature>
<feature type="domain" description="Trimeric autotransporter adhesin YadA-like head" evidence="5">
    <location>
        <begin position="1996"/>
        <end position="2022"/>
    </location>
</feature>
<feature type="domain" description="Trimeric autotransporter adhesin YadA-like head" evidence="5">
    <location>
        <begin position="1219"/>
        <end position="1243"/>
    </location>
</feature>
<feature type="domain" description="Trimeric autotransporter adhesin YadA-like head" evidence="5">
    <location>
        <begin position="1351"/>
        <end position="1375"/>
    </location>
</feature>
<feature type="domain" description="Trimeric autotransporter adhesin YadA-like stalk" evidence="6">
    <location>
        <begin position="1429"/>
        <end position="1466"/>
    </location>
</feature>
<feature type="domain" description="Trimeric autotransporter adhesin YadA-like head" evidence="5">
    <location>
        <begin position="1246"/>
        <end position="1272"/>
    </location>
</feature>
<keyword evidence="3" id="KW-0175">Coiled coil</keyword>
<dbReference type="SUPFAM" id="SSF101967">
    <property type="entry name" value="Adhesin YadA, collagen-binding domain"/>
    <property type="match status" value="25"/>
</dbReference>
<feature type="domain" description="Trimeric autotransporter adhesin YadA-like head" evidence="5">
    <location>
        <begin position="1471"/>
        <end position="1495"/>
    </location>
</feature>
<evidence type="ECO:0000256" key="3">
    <source>
        <dbReference type="SAM" id="Coils"/>
    </source>
</evidence>
<feature type="domain" description="Trimeric autotransporter adhesin YadA-like head" evidence="5">
    <location>
        <begin position="1764"/>
        <end position="1784"/>
    </location>
</feature>
<feature type="domain" description="Trimeric autotransporter adhesin YadA-like stalk" evidence="6">
    <location>
        <begin position="2641"/>
        <end position="2673"/>
    </location>
</feature>
<feature type="domain" description="Trimeric autotransporter adhesin YadA-like head" evidence="5">
    <location>
        <begin position="674"/>
        <end position="696"/>
    </location>
</feature>
<feature type="domain" description="Trimeric autotransporter adhesin YadA-like head" evidence="5">
    <location>
        <begin position="2387"/>
        <end position="2408"/>
    </location>
</feature>
<evidence type="ECO:0000256" key="4">
    <source>
        <dbReference type="SAM" id="SignalP"/>
    </source>
</evidence>
<feature type="domain" description="Trimeric autotransporter adhesin YadA-like head" evidence="5">
    <location>
        <begin position="1841"/>
        <end position="1867"/>
    </location>
</feature>
<feature type="domain" description="Trimeric autotransporter adhesin YadA-like stalk" evidence="6">
    <location>
        <begin position="2266"/>
        <end position="2291"/>
    </location>
</feature>
<feature type="signal peptide" evidence="4">
    <location>
        <begin position="1"/>
        <end position="31"/>
    </location>
</feature>
<feature type="domain" description="Trimeric autotransporter adhesin YadA-like stalk" evidence="6">
    <location>
        <begin position="3032"/>
        <end position="3067"/>
    </location>
</feature>
<proteinExistence type="predicted"/>
<feature type="domain" description="Trimeric autotransporter adhesin YadA-like stalk" evidence="6">
    <location>
        <begin position="723"/>
        <end position="752"/>
    </location>
</feature>